<dbReference type="SUPFAM" id="SSF52738">
    <property type="entry name" value="Methylesterase CheB, C-terminal domain"/>
    <property type="match status" value="1"/>
</dbReference>
<comment type="function">
    <text evidence="4">Involved in chemotaxis. Part of a chemotaxis signal transduction system that modulates chemotaxis in response to various stimuli. Catalyzes the demethylation of specific methylglutamate residues introduced into the chemoreceptors (methyl-accepting chemotaxis proteins or MCP) by CheR. Also mediates the irreversible deamidation of specific glutamine residues to glutamic acid.</text>
</comment>
<dbReference type="SMART" id="SM00448">
    <property type="entry name" value="REC"/>
    <property type="match status" value="1"/>
</dbReference>
<evidence type="ECO:0000256" key="1">
    <source>
        <dbReference type="ARBA" id="ARBA00022500"/>
    </source>
</evidence>
<dbReference type="OrthoDB" id="9793421at2"/>
<feature type="active site" evidence="4 5">
    <location>
        <position position="336"/>
    </location>
</feature>
<feature type="active site" evidence="4 5">
    <location>
        <position position="212"/>
    </location>
</feature>
<organism evidence="9 10">
    <name type="scientific">Phreatobacter oligotrophus</name>
    <dbReference type="NCBI Taxonomy" id="1122261"/>
    <lineage>
        <taxon>Bacteria</taxon>
        <taxon>Pseudomonadati</taxon>
        <taxon>Pseudomonadota</taxon>
        <taxon>Alphaproteobacteria</taxon>
        <taxon>Hyphomicrobiales</taxon>
        <taxon>Phreatobacteraceae</taxon>
        <taxon>Phreatobacter</taxon>
    </lineage>
</organism>
<comment type="catalytic activity">
    <reaction evidence="3 4">
        <text>[protein]-L-glutamate 5-O-methyl ester + H2O = L-glutamyl-[protein] + methanol + H(+)</text>
        <dbReference type="Rhea" id="RHEA:23236"/>
        <dbReference type="Rhea" id="RHEA-COMP:10208"/>
        <dbReference type="Rhea" id="RHEA-COMP:10311"/>
        <dbReference type="ChEBI" id="CHEBI:15377"/>
        <dbReference type="ChEBI" id="CHEBI:15378"/>
        <dbReference type="ChEBI" id="CHEBI:17790"/>
        <dbReference type="ChEBI" id="CHEBI:29973"/>
        <dbReference type="ChEBI" id="CHEBI:82795"/>
        <dbReference type="EC" id="3.1.1.61"/>
    </reaction>
</comment>
<proteinExistence type="inferred from homology"/>
<dbReference type="Gene3D" id="3.40.50.180">
    <property type="entry name" value="Methylesterase CheB, C-terminal domain"/>
    <property type="match status" value="1"/>
</dbReference>
<evidence type="ECO:0000259" key="7">
    <source>
        <dbReference type="PROSITE" id="PS50110"/>
    </source>
</evidence>
<dbReference type="HAMAP" id="MF_00099">
    <property type="entry name" value="CheB_chemtxs"/>
    <property type="match status" value="1"/>
</dbReference>
<evidence type="ECO:0000256" key="3">
    <source>
        <dbReference type="ARBA" id="ARBA00048267"/>
    </source>
</evidence>
<dbReference type="GO" id="GO:0005737">
    <property type="term" value="C:cytoplasm"/>
    <property type="evidence" value="ECO:0007669"/>
    <property type="project" value="UniProtKB-SubCell"/>
</dbReference>
<sequence length="396" mass="41061">MSLASFKAASSSPPPSPIDPIKVMVVDNAVVVRGLVGRWISEETDMKLVASHRSGREAVADIAKVNPDVVILDIEMPDMDGITALPLIIQAKRDVMVLMASTLTRRNAEISLKCLSLGAADYVPKPETNAGVTTSPAFKREILDKVRALGRRRKISGRAFRAASPAGSPAAAAAPRVSSPSIAPQSVGFNDSGFKLRAMGTTIPKVLLIGSSTGGPQALTTVLKALGSFIDRVPVLITQHMPPTFTTILAEHAAKASGRPAAEGRDGEPIQAGRIYVAPGGKHMVVRKTGGTNVIHLEDGPPINFCKPAVDPLFTSAAQAWGAQTFGCVLTGMGHDGAHGAGDIVAAGGSVIAQDEATSVVWGMPGAVAQAGHACAVLPIDQIAPKIMRVFSGDRS</sequence>
<dbReference type="PROSITE" id="PS50110">
    <property type="entry name" value="RESPONSE_REGULATORY"/>
    <property type="match status" value="1"/>
</dbReference>
<keyword evidence="4 6" id="KW-0597">Phosphoprotein</keyword>
<feature type="modified residue" description="4-aspartylphosphate" evidence="4 6">
    <location>
        <position position="73"/>
    </location>
</feature>
<evidence type="ECO:0000313" key="9">
    <source>
        <dbReference type="EMBL" id="PTM53538.1"/>
    </source>
</evidence>
<gene>
    <name evidence="4" type="primary">cheB</name>
    <name evidence="9" type="ORF">C8P69_106192</name>
</gene>
<dbReference type="AlphaFoldDB" id="A0A2T4Z1C3"/>
<dbReference type="PIRSF" id="PIRSF000876">
    <property type="entry name" value="RR_chemtxs_CheB"/>
    <property type="match status" value="1"/>
</dbReference>
<feature type="domain" description="CheB-type methylesterase" evidence="8">
    <location>
        <begin position="200"/>
        <end position="394"/>
    </location>
</feature>
<keyword evidence="10" id="KW-1185">Reference proteome</keyword>
<dbReference type="Proteomes" id="UP000241808">
    <property type="component" value="Unassembled WGS sequence"/>
</dbReference>
<dbReference type="InterPro" id="IPR001789">
    <property type="entry name" value="Sig_transdc_resp-reg_receiver"/>
</dbReference>
<dbReference type="InterPro" id="IPR008248">
    <property type="entry name" value="CheB-like"/>
</dbReference>
<name>A0A2T4Z1C3_9HYPH</name>
<keyword evidence="2 4" id="KW-0378">Hydrolase</keyword>
<keyword evidence="4" id="KW-0963">Cytoplasm</keyword>
<dbReference type="InterPro" id="IPR011006">
    <property type="entry name" value="CheY-like_superfamily"/>
</dbReference>
<comment type="similarity">
    <text evidence="4">Belongs to the CheB family.</text>
</comment>
<dbReference type="EC" id="3.1.1.61" evidence="4"/>
<dbReference type="InterPro" id="IPR000673">
    <property type="entry name" value="Sig_transdc_resp-reg_Me-estase"/>
</dbReference>
<dbReference type="GO" id="GO:0008984">
    <property type="term" value="F:protein-glutamate methylesterase activity"/>
    <property type="evidence" value="ECO:0007669"/>
    <property type="project" value="UniProtKB-UniRule"/>
</dbReference>
<feature type="domain" description="Response regulatory" evidence="7">
    <location>
        <begin position="22"/>
        <end position="140"/>
    </location>
</feature>
<comment type="domain">
    <text evidence="4">Contains a C-terminal catalytic domain, and an N-terminal region which modulates catalytic activity.</text>
</comment>
<dbReference type="RefSeq" id="WP_108178308.1">
    <property type="nucleotide sequence ID" value="NZ_PZZL01000006.1"/>
</dbReference>
<comment type="caution">
    <text evidence="9">The sequence shown here is derived from an EMBL/GenBank/DDBJ whole genome shotgun (WGS) entry which is preliminary data.</text>
</comment>
<dbReference type="PANTHER" id="PTHR42872:SF3">
    <property type="entry name" value="PROTEIN-GLUTAMATE METHYLESTERASE_PROTEIN-GLUTAMINE GLUTAMINASE 1"/>
    <property type="match status" value="1"/>
</dbReference>
<dbReference type="InterPro" id="IPR035909">
    <property type="entry name" value="CheB_C"/>
</dbReference>
<evidence type="ECO:0000313" key="10">
    <source>
        <dbReference type="Proteomes" id="UP000241808"/>
    </source>
</evidence>
<comment type="catalytic activity">
    <reaction evidence="4">
        <text>L-glutaminyl-[protein] + H2O = L-glutamyl-[protein] + NH4(+)</text>
        <dbReference type="Rhea" id="RHEA:16441"/>
        <dbReference type="Rhea" id="RHEA-COMP:10207"/>
        <dbReference type="Rhea" id="RHEA-COMP:10208"/>
        <dbReference type="ChEBI" id="CHEBI:15377"/>
        <dbReference type="ChEBI" id="CHEBI:28938"/>
        <dbReference type="ChEBI" id="CHEBI:29973"/>
        <dbReference type="ChEBI" id="CHEBI:30011"/>
        <dbReference type="EC" id="3.5.1.44"/>
    </reaction>
</comment>
<comment type="PTM">
    <text evidence="4">Phosphorylated by CheA. Phosphorylation of the N-terminal regulatory domain activates the methylesterase activity.</text>
</comment>
<dbReference type="GO" id="GO:0000156">
    <property type="term" value="F:phosphorelay response regulator activity"/>
    <property type="evidence" value="ECO:0007669"/>
    <property type="project" value="InterPro"/>
</dbReference>
<evidence type="ECO:0000259" key="8">
    <source>
        <dbReference type="PROSITE" id="PS50122"/>
    </source>
</evidence>
<evidence type="ECO:0000256" key="5">
    <source>
        <dbReference type="PROSITE-ProRule" id="PRU00050"/>
    </source>
</evidence>
<dbReference type="CDD" id="cd17541">
    <property type="entry name" value="REC_CheB-like"/>
    <property type="match status" value="1"/>
</dbReference>
<feature type="active site" evidence="4 5">
    <location>
        <position position="240"/>
    </location>
</feature>
<dbReference type="PANTHER" id="PTHR42872">
    <property type="entry name" value="PROTEIN-GLUTAMATE METHYLESTERASE/PROTEIN-GLUTAMINE GLUTAMINASE"/>
    <property type="match status" value="1"/>
</dbReference>
<dbReference type="Pfam" id="PF00072">
    <property type="entry name" value="Response_reg"/>
    <property type="match status" value="1"/>
</dbReference>
<dbReference type="GO" id="GO:0050568">
    <property type="term" value="F:protein-glutamine glutaminase activity"/>
    <property type="evidence" value="ECO:0007669"/>
    <property type="project" value="UniProtKB-UniRule"/>
</dbReference>
<dbReference type="GO" id="GO:0006935">
    <property type="term" value="P:chemotaxis"/>
    <property type="evidence" value="ECO:0007669"/>
    <property type="project" value="UniProtKB-UniRule"/>
</dbReference>
<dbReference type="PROSITE" id="PS50122">
    <property type="entry name" value="CHEB"/>
    <property type="match status" value="1"/>
</dbReference>
<evidence type="ECO:0000256" key="4">
    <source>
        <dbReference type="HAMAP-Rule" id="MF_00099"/>
    </source>
</evidence>
<protein>
    <recommendedName>
        <fullName evidence="4">Protein-glutamate methylesterase/protein-glutamine glutaminase</fullName>
        <ecNumber evidence="4">3.1.1.61</ecNumber>
        <ecNumber evidence="4">3.5.1.44</ecNumber>
    </recommendedName>
</protein>
<dbReference type="EMBL" id="PZZL01000006">
    <property type="protein sequence ID" value="PTM53538.1"/>
    <property type="molecule type" value="Genomic_DNA"/>
</dbReference>
<accession>A0A2T4Z1C3</accession>
<dbReference type="NCBIfam" id="NF001965">
    <property type="entry name" value="PRK00742.1"/>
    <property type="match status" value="1"/>
</dbReference>
<dbReference type="Gene3D" id="3.40.50.2300">
    <property type="match status" value="1"/>
</dbReference>
<evidence type="ECO:0000256" key="6">
    <source>
        <dbReference type="PROSITE-ProRule" id="PRU00169"/>
    </source>
</evidence>
<dbReference type="CDD" id="cd16432">
    <property type="entry name" value="CheB_Rec"/>
    <property type="match status" value="1"/>
</dbReference>
<comment type="subcellular location">
    <subcellularLocation>
        <location evidence="4">Cytoplasm</location>
    </subcellularLocation>
</comment>
<reference evidence="9 10" key="1">
    <citation type="submission" date="2018-04" db="EMBL/GenBank/DDBJ databases">
        <title>Genomic Encyclopedia of Archaeal and Bacterial Type Strains, Phase II (KMG-II): from individual species to whole genera.</title>
        <authorList>
            <person name="Goeker M."/>
        </authorList>
    </citation>
    <scope>NUCLEOTIDE SEQUENCE [LARGE SCALE GENOMIC DNA]</scope>
    <source>
        <strain evidence="9 10">DSM 25521</strain>
    </source>
</reference>
<evidence type="ECO:0000256" key="2">
    <source>
        <dbReference type="ARBA" id="ARBA00022801"/>
    </source>
</evidence>
<dbReference type="SUPFAM" id="SSF52172">
    <property type="entry name" value="CheY-like"/>
    <property type="match status" value="1"/>
</dbReference>
<keyword evidence="1 4" id="KW-0145">Chemotaxis</keyword>
<dbReference type="EC" id="3.5.1.44" evidence="4"/>
<dbReference type="Pfam" id="PF01339">
    <property type="entry name" value="CheB_methylest"/>
    <property type="match status" value="1"/>
</dbReference>